<accession>A0A9D2HZ86</accession>
<evidence type="ECO:0000313" key="3">
    <source>
        <dbReference type="EMBL" id="HJA86802.1"/>
    </source>
</evidence>
<dbReference type="AlphaFoldDB" id="A0A9D2HZ86"/>
<dbReference type="EMBL" id="DWZI01000059">
    <property type="protein sequence ID" value="HJA86802.1"/>
    <property type="molecule type" value="Genomic_DNA"/>
</dbReference>
<organism evidence="3 4">
    <name type="scientific">Candidatus Bacteroides avicola</name>
    <dbReference type="NCBI Taxonomy" id="2838468"/>
    <lineage>
        <taxon>Bacteria</taxon>
        <taxon>Pseudomonadati</taxon>
        <taxon>Bacteroidota</taxon>
        <taxon>Bacteroidia</taxon>
        <taxon>Bacteroidales</taxon>
        <taxon>Bacteroidaceae</taxon>
        <taxon>Bacteroides</taxon>
    </lineage>
</organism>
<evidence type="ECO:0000313" key="4">
    <source>
        <dbReference type="Proteomes" id="UP000823862"/>
    </source>
</evidence>
<feature type="domain" description="Calcineurin-like phosphoesterase" evidence="2">
    <location>
        <begin position="3"/>
        <end position="150"/>
    </location>
</feature>
<sequence length="164" mass="18632">MKKIGLLSDTHGYWDDRYLKYFEPCDEIWHAGDIGSAELALRLAAFRPLRAVYGNIDGAELRRLYPQTLRFTIEGAEVVMKHIGGYPGHYDPSIRGSLLTRPPRLFVSGHSHILKVQYDRTLHMLHINPGAAGVQGWHTKRTLVRFVVDNGQFGDLEVIELAEH</sequence>
<reference evidence="3" key="2">
    <citation type="submission" date="2021-04" db="EMBL/GenBank/DDBJ databases">
        <authorList>
            <person name="Gilroy R."/>
        </authorList>
    </citation>
    <scope>NUCLEOTIDE SEQUENCE</scope>
    <source>
        <strain evidence="3">ChiHjej12B11-9795</strain>
    </source>
</reference>
<reference evidence="3" key="1">
    <citation type="journal article" date="2021" name="PeerJ">
        <title>Extensive microbial diversity within the chicken gut microbiome revealed by metagenomics and culture.</title>
        <authorList>
            <person name="Gilroy R."/>
            <person name="Ravi A."/>
            <person name="Getino M."/>
            <person name="Pursley I."/>
            <person name="Horton D.L."/>
            <person name="Alikhan N.F."/>
            <person name="Baker D."/>
            <person name="Gharbi K."/>
            <person name="Hall N."/>
            <person name="Watson M."/>
            <person name="Adriaenssens E.M."/>
            <person name="Foster-Nyarko E."/>
            <person name="Jarju S."/>
            <person name="Secka A."/>
            <person name="Antonio M."/>
            <person name="Oren A."/>
            <person name="Chaudhuri R.R."/>
            <person name="La Ragione R."/>
            <person name="Hildebrand F."/>
            <person name="Pallen M.J."/>
        </authorList>
    </citation>
    <scope>NUCLEOTIDE SEQUENCE</scope>
    <source>
        <strain evidence="3">ChiHjej12B11-9795</strain>
    </source>
</reference>
<evidence type="ECO:0000256" key="1">
    <source>
        <dbReference type="ARBA" id="ARBA00008950"/>
    </source>
</evidence>
<dbReference type="InterPro" id="IPR029052">
    <property type="entry name" value="Metallo-depent_PP-like"/>
</dbReference>
<dbReference type="InterPro" id="IPR024654">
    <property type="entry name" value="Calcineurin-like_PHP_lpxH"/>
</dbReference>
<proteinExistence type="inferred from homology"/>
<evidence type="ECO:0000259" key="2">
    <source>
        <dbReference type="Pfam" id="PF12850"/>
    </source>
</evidence>
<comment type="similarity">
    <text evidence="1">Belongs to the metallophosphoesterase superfamily. YfcE family.</text>
</comment>
<dbReference type="Proteomes" id="UP000823862">
    <property type="component" value="Unassembled WGS sequence"/>
</dbReference>
<comment type="caution">
    <text evidence="3">The sequence shown here is derived from an EMBL/GenBank/DDBJ whole genome shotgun (WGS) entry which is preliminary data.</text>
</comment>
<dbReference type="SUPFAM" id="SSF56300">
    <property type="entry name" value="Metallo-dependent phosphatases"/>
    <property type="match status" value="1"/>
</dbReference>
<dbReference type="Gene3D" id="3.60.21.10">
    <property type="match status" value="1"/>
</dbReference>
<protein>
    <submittedName>
        <fullName evidence="3">Metallophosphatase family protein</fullName>
    </submittedName>
</protein>
<gene>
    <name evidence="3" type="ORF">H9950_11565</name>
</gene>
<name>A0A9D2HZ86_9BACE</name>
<dbReference type="Pfam" id="PF12850">
    <property type="entry name" value="Metallophos_2"/>
    <property type="match status" value="1"/>
</dbReference>